<dbReference type="GO" id="GO:0005886">
    <property type="term" value="C:plasma membrane"/>
    <property type="evidence" value="ECO:0007669"/>
    <property type="project" value="UniProtKB-SubCell"/>
</dbReference>
<keyword evidence="9 12" id="KW-0067">ATP-binding</keyword>
<comment type="subcellular location">
    <subcellularLocation>
        <location evidence="1">Cell membrane</location>
    </subcellularLocation>
</comment>
<evidence type="ECO:0000256" key="13">
    <source>
        <dbReference type="RuleBase" id="RU000304"/>
    </source>
</evidence>
<evidence type="ECO:0000256" key="9">
    <source>
        <dbReference type="ARBA" id="ARBA00022840"/>
    </source>
</evidence>
<dbReference type="InterPro" id="IPR017441">
    <property type="entry name" value="Protein_kinase_ATP_BS"/>
</dbReference>
<sequence length="435" mass="47597">MGNCWRGCKQVGSHHSPVHTFPSSPEYRSAPNGDSKRHSAVERSVSTSDPAASARGGERRKAPEKSISGGGGDSISSSLKAFTLAELKSATRNFRPDSMLGVGGFGSVFKGWIDENTLAPSRTGFGVPVAVKKSSNDSSQGLLEWQAEVRFLGKFTHPNLVKLVGYCWEDRQYLLVYEYMPKGSLESHLFRKGMEPLSWEVRMKIAIGAAKGLAFLHTSEKKVIYRDFKASNILLDGDYNAKLSDFGLAKFGPVDGYSHVTTRVMGTHGYAAPEYLATGHLYVRSDVYGFGVVLLEMLTGLRAVDTNRPSGQHNLVEWAKPCLSDKKKLRKIIDPRLGNDQYPQKGALLLSQMVLKCLDHDIKNRPSMEDVLERLEQVDLMTVRQKEFETSPFYHKSDVGEGGNHLSRGVAVNGGGSRAAGGGQGWPLASGQRAC</sequence>
<keyword evidence="4" id="KW-1003">Cell membrane</keyword>
<dbReference type="InterPro" id="IPR000719">
    <property type="entry name" value="Prot_kinase_dom"/>
</dbReference>
<evidence type="ECO:0000259" key="15">
    <source>
        <dbReference type="PROSITE" id="PS50011"/>
    </source>
</evidence>
<keyword evidence="7 12" id="KW-0547">Nucleotide-binding</keyword>
<dbReference type="FunFam" id="3.30.200.20:FF:000228">
    <property type="entry name" value="Serine/threonine-protein kinase BIK1"/>
    <property type="match status" value="1"/>
</dbReference>
<evidence type="ECO:0000256" key="10">
    <source>
        <dbReference type="ARBA" id="ARBA00023136"/>
    </source>
</evidence>
<feature type="region of interest" description="Disordered" evidence="14">
    <location>
        <begin position="11"/>
        <end position="73"/>
    </location>
</feature>
<dbReference type="PROSITE" id="PS00107">
    <property type="entry name" value="PROTEIN_KINASE_ATP"/>
    <property type="match status" value="1"/>
</dbReference>
<dbReference type="InterPro" id="IPR001245">
    <property type="entry name" value="Ser-Thr/Tyr_kinase_cat_dom"/>
</dbReference>
<dbReference type="Gramene" id="Kaladp0001s0067.1.v1.1">
    <property type="protein sequence ID" value="Kaladp0001s0067.1.v1.1"/>
    <property type="gene ID" value="Kaladp0001s0067.v1.1"/>
</dbReference>
<evidence type="ECO:0000256" key="11">
    <source>
        <dbReference type="ARBA" id="ARBA00054261"/>
    </source>
</evidence>
<feature type="domain" description="Protein kinase" evidence="15">
    <location>
        <begin position="94"/>
        <end position="394"/>
    </location>
</feature>
<dbReference type="EnsemblPlants" id="Kaladp0001s0067.1.v1.1">
    <property type="protein sequence ID" value="Kaladp0001s0067.1.v1.1"/>
    <property type="gene ID" value="Kaladp0001s0067.v1.1"/>
</dbReference>
<dbReference type="EC" id="2.7.11.1" evidence="3"/>
<evidence type="ECO:0000256" key="1">
    <source>
        <dbReference type="ARBA" id="ARBA00004236"/>
    </source>
</evidence>
<comment type="function">
    <text evidence="11">May be involved in plant defense signaling.</text>
</comment>
<feature type="binding site" evidence="12">
    <location>
        <position position="133"/>
    </location>
    <ligand>
        <name>ATP</name>
        <dbReference type="ChEBI" id="CHEBI:30616"/>
    </ligand>
</feature>
<name>A0A7N0R855_KALFE</name>
<dbReference type="GO" id="GO:0004674">
    <property type="term" value="F:protein serine/threonine kinase activity"/>
    <property type="evidence" value="ECO:0007669"/>
    <property type="project" value="UniProtKB-KW"/>
</dbReference>
<dbReference type="SUPFAM" id="SSF56112">
    <property type="entry name" value="Protein kinase-like (PK-like)"/>
    <property type="match status" value="1"/>
</dbReference>
<dbReference type="InterPro" id="IPR008271">
    <property type="entry name" value="Ser/Thr_kinase_AS"/>
</dbReference>
<dbReference type="PANTHER" id="PTHR45621">
    <property type="entry name" value="OS01G0588500 PROTEIN-RELATED"/>
    <property type="match status" value="1"/>
</dbReference>
<dbReference type="PROSITE" id="PS50011">
    <property type="entry name" value="PROTEIN_KINASE_DOM"/>
    <property type="match status" value="1"/>
</dbReference>
<dbReference type="InterPro" id="IPR011009">
    <property type="entry name" value="Kinase-like_dom_sf"/>
</dbReference>
<evidence type="ECO:0000256" key="5">
    <source>
        <dbReference type="ARBA" id="ARBA00022527"/>
    </source>
</evidence>
<evidence type="ECO:0000313" key="16">
    <source>
        <dbReference type="EnsemblPlants" id="Kaladp0001s0067.1.v1.1"/>
    </source>
</evidence>
<reference evidence="16" key="1">
    <citation type="submission" date="2021-01" db="UniProtKB">
        <authorList>
            <consortium name="EnsemblPlants"/>
        </authorList>
    </citation>
    <scope>IDENTIFICATION</scope>
</reference>
<evidence type="ECO:0000256" key="4">
    <source>
        <dbReference type="ARBA" id="ARBA00022475"/>
    </source>
</evidence>
<protein>
    <recommendedName>
        <fullName evidence="3">non-specific serine/threonine protein kinase</fullName>
        <ecNumber evidence="3">2.7.11.1</ecNumber>
    </recommendedName>
</protein>
<proteinExistence type="inferred from homology"/>
<dbReference type="GO" id="GO:0005524">
    <property type="term" value="F:ATP binding"/>
    <property type="evidence" value="ECO:0007669"/>
    <property type="project" value="UniProtKB-UniRule"/>
</dbReference>
<keyword evidence="5 13" id="KW-0723">Serine/threonine-protein kinase</keyword>
<dbReference type="PROSITE" id="PS00108">
    <property type="entry name" value="PROTEIN_KINASE_ST"/>
    <property type="match status" value="1"/>
</dbReference>
<accession>A0A7N0R855</accession>
<dbReference type="AlphaFoldDB" id="A0A7N0R855"/>
<evidence type="ECO:0000256" key="6">
    <source>
        <dbReference type="ARBA" id="ARBA00022679"/>
    </source>
</evidence>
<keyword evidence="17" id="KW-1185">Reference proteome</keyword>
<evidence type="ECO:0000256" key="14">
    <source>
        <dbReference type="SAM" id="MobiDB-lite"/>
    </source>
</evidence>
<keyword evidence="6" id="KW-0808">Transferase</keyword>
<keyword evidence="8" id="KW-0418">Kinase</keyword>
<evidence type="ECO:0000256" key="2">
    <source>
        <dbReference type="ARBA" id="ARBA00008684"/>
    </source>
</evidence>
<comment type="similarity">
    <text evidence="2">Belongs to the protein kinase superfamily. Ser/Thr protein kinase family.</text>
</comment>
<dbReference type="InterPro" id="IPR050823">
    <property type="entry name" value="Plant_Ser_Thr_Prot_Kinase"/>
</dbReference>
<dbReference type="Pfam" id="PF07714">
    <property type="entry name" value="PK_Tyr_Ser-Thr"/>
    <property type="match status" value="1"/>
</dbReference>
<keyword evidence="10" id="KW-0472">Membrane</keyword>
<dbReference type="Gene3D" id="3.30.200.20">
    <property type="entry name" value="Phosphorylase Kinase, domain 1"/>
    <property type="match status" value="1"/>
</dbReference>
<feature type="compositionally biased region" description="Gly residues" evidence="14">
    <location>
        <begin position="412"/>
        <end position="425"/>
    </location>
</feature>
<evidence type="ECO:0000256" key="7">
    <source>
        <dbReference type="ARBA" id="ARBA00022741"/>
    </source>
</evidence>
<evidence type="ECO:0000256" key="8">
    <source>
        <dbReference type="ARBA" id="ARBA00022777"/>
    </source>
</evidence>
<dbReference type="FunFam" id="1.10.510.10:FF:000032">
    <property type="entry name" value="Serine/threonine-protein kinase PBS1"/>
    <property type="match status" value="1"/>
</dbReference>
<dbReference type="CDD" id="cd14066">
    <property type="entry name" value="STKc_IRAK"/>
    <property type="match status" value="1"/>
</dbReference>
<feature type="region of interest" description="Disordered" evidence="14">
    <location>
        <begin position="394"/>
        <end position="435"/>
    </location>
</feature>
<evidence type="ECO:0000256" key="3">
    <source>
        <dbReference type="ARBA" id="ARBA00012513"/>
    </source>
</evidence>
<dbReference type="Proteomes" id="UP000594263">
    <property type="component" value="Unplaced"/>
</dbReference>
<dbReference type="OMA" id="RRMNDSK"/>
<evidence type="ECO:0000313" key="17">
    <source>
        <dbReference type="Proteomes" id="UP000594263"/>
    </source>
</evidence>
<dbReference type="Gene3D" id="1.10.510.10">
    <property type="entry name" value="Transferase(Phosphotransferase) domain 1"/>
    <property type="match status" value="1"/>
</dbReference>
<organism evidence="16 17">
    <name type="scientific">Kalanchoe fedtschenkoi</name>
    <name type="common">Lavender scallops</name>
    <name type="synonym">South American air plant</name>
    <dbReference type="NCBI Taxonomy" id="63787"/>
    <lineage>
        <taxon>Eukaryota</taxon>
        <taxon>Viridiplantae</taxon>
        <taxon>Streptophyta</taxon>
        <taxon>Embryophyta</taxon>
        <taxon>Tracheophyta</taxon>
        <taxon>Spermatophyta</taxon>
        <taxon>Magnoliopsida</taxon>
        <taxon>eudicotyledons</taxon>
        <taxon>Gunneridae</taxon>
        <taxon>Pentapetalae</taxon>
        <taxon>Saxifragales</taxon>
        <taxon>Crassulaceae</taxon>
        <taxon>Kalanchoe</taxon>
    </lineage>
</organism>
<evidence type="ECO:0000256" key="12">
    <source>
        <dbReference type="PROSITE-ProRule" id="PRU10141"/>
    </source>
</evidence>